<gene>
    <name evidence="1" type="ORF">PGLA1383_LOCUS34444</name>
</gene>
<proteinExistence type="predicted"/>
<keyword evidence="2" id="KW-1185">Reference proteome</keyword>
<reference evidence="1" key="1">
    <citation type="submission" date="2021-02" db="EMBL/GenBank/DDBJ databases">
        <authorList>
            <person name="Dougan E. K."/>
            <person name="Rhodes N."/>
            <person name="Thang M."/>
            <person name="Chan C."/>
        </authorList>
    </citation>
    <scope>NUCLEOTIDE SEQUENCE</scope>
</reference>
<accession>A0A813FQY1</accession>
<name>A0A813FQY1_POLGL</name>
<evidence type="ECO:0000313" key="1">
    <source>
        <dbReference type="EMBL" id="CAE8616773.1"/>
    </source>
</evidence>
<comment type="caution">
    <text evidence="1">The sequence shown here is derived from an EMBL/GenBank/DDBJ whole genome shotgun (WGS) entry which is preliminary data.</text>
</comment>
<dbReference type="EMBL" id="CAJNNV010025957">
    <property type="protein sequence ID" value="CAE8616773.1"/>
    <property type="molecule type" value="Genomic_DNA"/>
</dbReference>
<sequence length="108" mass="12538">MWAHVVKEEGEQKKRPAIGMRIITVEYNNNKNKNNNNINNNKSKNNTNYSATRLLDNIASISQCSMIKIVLLIRAWALMCVSHYRELWLTRKIELMAQRSSLGYGNQQ</sequence>
<evidence type="ECO:0000313" key="2">
    <source>
        <dbReference type="Proteomes" id="UP000654075"/>
    </source>
</evidence>
<dbReference type="Proteomes" id="UP000654075">
    <property type="component" value="Unassembled WGS sequence"/>
</dbReference>
<organism evidence="1 2">
    <name type="scientific">Polarella glacialis</name>
    <name type="common">Dinoflagellate</name>
    <dbReference type="NCBI Taxonomy" id="89957"/>
    <lineage>
        <taxon>Eukaryota</taxon>
        <taxon>Sar</taxon>
        <taxon>Alveolata</taxon>
        <taxon>Dinophyceae</taxon>
        <taxon>Suessiales</taxon>
        <taxon>Suessiaceae</taxon>
        <taxon>Polarella</taxon>
    </lineage>
</organism>
<protein>
    <submittedName>
        <fullName evidence="1">Uncharacterized protein</fullName>
    </submittedName>
</protein>
<dbReference type="AlphaFoldDB" id="A0A813FQY1"/>